<protein>
    <submittedName>
        <fullName evidence="2">Uncharacterized protein</fullName>
    </submittedName>
</protein>
<dbReference type="AlphaFoldDB" id="A0A9P7BA49"/>
<accession>A0A9P7BA49</accession>
<keyword evidence="3" id="KW-1185">Reference proteome</keyword>
<dbReference type="Pfam" id="PF08293">
    <property type="entry name" value="MRP-S33"/>
    <property type="match status" value="1"/>
</dbReference>
<dbReference type="EMBL" id="PUHQ01000004">
    <property type="protein sequence ID" value="KAG0666604.1"/>
    <property type="molecule type" value="Genomic_DNA"/>
</dbReference>
<evidence type="ECO:0000256" key="1">
    <source>
        <dbReference type="SAM" id="MobiDB-lite"/>
    </source>
</evidence>
<dbReference type="InterPro" id="IPR013219">
    <property type="entry name" value="Ribosomal_mS33"/>
</dbReference>
<proteinExistence type="predicted"/>
<feature type="region of interest" description="Disordered" evidence="1">
    <location>
        <begin position="16"/>
        <end position="50"/>
    </location>
</feature>
<comment type="caution">
    <text evidence="2">The sequence shown here is derived from an EMBL/GenBank/DDBJ whole genome shotgun (WGS) entry which is preliminary data.</text>
</comment>
<evidence type="ECO:0000313" key="3">
    <source>
        <dbReference type="Proteomes" id="UP000777482"/>
    </source>
</evidence>
<sequence length="205" mass="22546">MISLLRSSSRALSRSARSLTSSASLPASAPTTTPSSTPATRSSVPPSVAAIPYDPAQIPTAARQQQLVDLRNAIFGTNERAAATDAPPPPRDGSKILKQRLHGPALVRWYGDRYTSWKAWNQKFPGLDLVDLQEQQRSVSLAVSLWAFSLVPDILFLCRLADLEARRKRGKVTPKKGQFSLASQIFPTAARRPRLAQAIRRYDQN</sequence>
<evidence type="ECO:0000313" key="2">
    <source>
        <dbReference type="EMBL" id="KAG0666604.1"/>
    </source>
</evidence>
<dbReference type="OrthoDB" id="2257454at2759"/>
<name>A0A9P7BA49_RHOMI</name>
<reference evidence="2 3" key="1">
    <citation type="submission" date="2020-11" db="EMBL/GenBank/DDBJ databases">
        <title>Kefir isolates.</title>
        <authorList>
            <person name="Marcisauskas S."/>
            <person name="Kim Y."/>
            <person name="Blasche S."/>
        </authorList>
    </citation>
    <scope>NUCLEOTIDE SEQUENCE [LARGE SCALE GENOMIC DNA]</scope>
    <source>
        <strain evidence="2 3">KR</strain>
    </source>
</reference>
<gene>
    <name evidence="2" type="ORF">C6P46_004270</name>
</gene>
<organism evidence="2 3">
    <name type="scientific">Rhodotorula mucilaginosa</name>
    <name type="common">Yeast</name>
    <name type="synonym">Rhodotorula rubra</name>
    <dbReference type="NCBI Taxonomy" id="5537"/>
    <lineage>
        <taxon>Eukaryota</taxon>
        <taxon>Fungi</taxon>
        <taxon>Dikarya</taxon>
        <taxon>Basidiomycota</taxon>
        <taxon>Pucciniomycotina</taxon>
        <taxon>Microbotryomycetes</taxon>
        <taxon>Sporidiobolales</taxon>
        <taxon>Sporidiobolaceae</taxon>
        <taxon>Rhodotorula</taxon>
    </lineage>
</organism>
<dbReference type="Proteomes" id="UP000777482">
    <property type="component" value="Unassembled WGS sequence"/>
</dbReference>